<proteinExistence type="predicted"/>
<sequence length="104" mass="12006">MAWQNLQAVGRCLRWTPVRRALRRRRQSEPGQAMNAVTQPSHTTDVVEYEKENIGAKYGMKAGIFAAKFASDTLKEILKDAKKMALKGLYRVRHQRFRVQVAFQ</sequence>
<organism evidence="2 3">
    <name type="scientific">Symbiodinium natans</name>
    <dbReference type="NCBI Taxonomy" id="878477"/>
    <lineage>
        <taxon>Eukaryota</taxon>
        <taxon>Sar</taxon>
        <taxon>Alveolata</taxon>
        <taxon>Dinophyceae</taxon>
        <taxon>Suessiales</taxon>
        <taxon>Symbiodiniaceae</taxon>
        <taxon>Symbiodinium</taxon>
    </lineage>
</organism>
<accession>A0A812GSJ4</accession>
<evidence type="ECO:0000256" key="1">
    <source>
        <dbReference type="SAM" id="MobiDB-lite"/>
    </source>
</evidence>
<evidence type="ECO:0000313" key="3">
    <source>
        <dbReference type="Proteomes" id="UP000604046"/>
    </source>
</evidence>
<evidence type="ECO:0000313" key="2">
    <source>
        <dbReference type="EMBL" id="CAE6925018.1"/>
    </source>
</evidence>
<comment type="caution">
    <text evidence="2">The sequence shown here is derived from an EMBL/GenBank/DDBJ whole genome shotgun (WGS) entry which is preliminary data.</text>
</comment>
<keyword evidence="3" id="KW-1185">Reference proteome</keyword>
<dbReference type="EMBL" id="CAJNDS010000029">
    <property type="protein sequence ID" value="CAE6925018.1"/>
    <property type="molecule type" value="Genomic_DNA"/>
</dbReference>
<gene>
    <name evidence="2" type="ORF">SNAT2548_LOCUS616</name>
</gene>
<feature type="region of interest" description="Disordered" evidence="1">
    <location>
        <begin position="24"/>
        <end position="43"/>
    </location>
</feature>
<protein>
    <submittedName>
        <fullName evidence="2">Uncharacterized protein</fullName>
    </submittedName>
</protein>
<dbReference type="Proteomes" id="UP000604046">
    <property type="component" value="Unassembled WGS sequence"/>
</dbReference>
<reference evidence="2" key="1">
    <citation type="submission" date="2021-02" db="EMBL/GenBank/DDBJ databases">
        <authorList>
            <person name="Dougan E. K."/>
            <person name="Rhodes N."/>
            <person name="Thang M."/>
            <person name="Chan C."/>
        </authorList>
    </citation>
    <scope>NUCLEOTIDE SEQUENCE</scope>
</reference>
<name>A0A812GSJ4_9DINO</name>
<dbReference type="AlphaFoldDB" id="A0A812GSJ4"/>